<evidence type="ECO:0000256" key="9">
    <source>
        <dbReference type="RuleBase" id="RU000549"/>
    </source>
</evidence>
<dbReference type="CDD" id="cd07017">
    <property type="entry name" value="S14_ClpP_2"/>
    <property type="match status" value="1"/>
</dbReference>
<protein>
    <recommendedName>
        <fullName evidence="10">ATP-dependent Clp protease proteolytic subunit</fullName>
        <ecNumber evidence="9">3.4.21.92</ecNumber>
    </recommendedName>
</protein>
<keyword evidence="2 9" id="KW-0645">Protease</keyword>
<dbReference type="PANTHER" id="PTHR10381:SF11">
    <property type="entry name" value="ATP-DEPENDENT CLP PROTEASE PROTEOLYTIC SUBUNIT, MITOCHONDRIAL"/>
    <property type="match status" value="1"/>
</dbReference>
<dbReference type="AlphaFoldDB" id="A0AAW2IDT9"/>
<feature type="region of interest" description="Disordered" evidence="11">
    <location>
        <begin position="230"/>
        <end position="256"/>
    </location>
</feature>
<comment type="similarity">
    <text evidence="1 10">Belongs to the peptidase S14 family.</text>
</comment>
<dbReference type="PRINTS" id="PR00127">
    <property type="entry name" value="CLPPROTEASEP"/>
</dbReference>
<keyword evidence="4 9" id="KW-0720">Serine protease</keyword>
<dbReference type="PROSITE" id="PS00381">
    <property type="entry name" value="CLP_PROTEASE_SER"/>
    <property type="match status" value="1"/>
</dbReference>
<dbReference type="SUPFAM" id="SSF52096">
    <property type="entry name" value="ClpP/crotonase"/>
    <property type="match status" value="1"/>
</dbReference>
<dbReference type="GO" id="GO:0009368">
    <property type="term" value="C:endopeptidase Clp complex"/>
    <property type="evidence" value="ECO:0007669"/>
    <property type="project" value="TreeGrafter"/>
</dbReference>
<comment type="subunit">
    <text evidence="6">Tetradecamer that assembles into a two heptameric rings with a central cavity.</text>
</comment>
<feature type="active site" evidence="8">
    <location>
        <position position="162"/>
    </location>
</feature>
<accession>A0AAW2IDT9</accession>
<evidence type="ECO:0000256" key="8">
    <source>
        <dbReference type="PROSITE-ProRule" id="PRU10086"/>
    </source>
</evidence>
<evidence type="ECO:0000256" key="10">
    <source>
        <dbReference type="RuleBase" id="RU003567"/>
    </source>
</evidence>
<feature type="compositionally biased region" description="Polar residues" evidence="11">
    <location>
        <begin position="245"/>
        <end position="256"/>
    </location>
</feature>
<feature type="compositionally biased region" description="Basic and acidic residues" evidence="11">
    <location>
        <begin position="230"/>
        <end position="244"/>
    </location>
</feature>
<dbReference type="GO" id="GO:0004252">
    <property type="term" value="F:serine-type endopeptidase activity"/>
    <property type="evidence" value="ECO:0007669"/>
    <property type="project" value="UniProtKB-EC"/>
</dbReference>
<dbReference type="NCBIfam" id="NF009205">
    <property type="entry name" value="PRK12553.1"/>
    <property type="match status" value="1"/>
</dbReference>
<evidence type="ECO:0000313" key="12">
    <source>
        <dbReference type="EMBL" id="KAL0279670.1"/>
    </source>
</evidence>
<dbReference type="InterPro" id="IPR023562">
    <property type="entry name" value="ClpP/TepA"/>
</dbReference>
<dbReference type="NCBIfam" id="NF001368">
    <property type="entry name" value="PRK00277.1"/>
    <property type="match status" value="1"/>
</dbReference>
<feature type="active site" evidence="7">
    <location>
        <position position="137"/>
    </location>
</feature>
<evidence type="ECO:0000256" key="4">
    <source>
        <dbReference type="ARBA" id="ARBA00022825"/>
    </source>
</evidence>
<organism evidence="12">
    <name type="scientific">Menopon gallinae</name>
    <name type="common">poultry shaft louse</name>
    <dbReference type="NCBI Taxonomy" id="328185"/>
    <lineage>
        <taxon>Eukaryota</taxon>
        <taxon>Metazoa</taxon>
        <taxon>Ecdysozoa</taxon>
        <taxon>Arthropoda</taxon>
        <taxon>Hexapoda</taxon>
        <taxon>Insecta</taxon>
        <taxon>Pterygota</taxon>
        <taxon>Neoptera</taxon>
        <taxon>Paraneoptera</taxon>
        <taxon>Psocodea</taxon>
        <taxon>Troctomorpha</taxon>
        <taxon>Phthiraptera</taxon>
        <taxon>Amblycera</taxon>
        <taxon>Menoponidae</taxon>
        <taxon>Menopon</taxon>
    </lineage>
</organism>
<keyword evidence="3 9" id="KW-0378">Hydrolase</keyword>
<dbReference type="FunFam" id="3.90.226.10:FF:000001">
    <property type="entry name" value="ATP-dependent Clp protease proteolytic subunit"/>
    <property type="match status" value="1"/>
</dbReference>
<dbReference type="PANTHER" id="PTHR10381">
    <property type="entry name" value="ATP-DEPENDENT CLP PROTEASE PROTEOLYTIC SUBUNIT"/>
    <property type="match status" value="1"/>
</dbReference>
<comment type="caution">
    <text evidence="12">The sequence shown here is derived from an EMBL/GenBank/DDBJ whole genome shotgun (WGS) entry which is preliminary data.</text>
</comment>
<dbReference type="Gene3D" id="3.90.226.10">
    <property type="entry name" value="2-enoyl-CoA Hydratase, Chain A, domain 1"/>
    <property type="match status" value="1"/>
</dbReference>
<reference evidence="12" key="1">
    <citation type="journal article" date="2024" name="Gigascience">
        <title>Chromosome-level genome of the poultry shaft louse Menopon gallinae provides insight into the host-switching and adaptive evolution of parasitic lice.</title>
        <authorList>
            <person name="Xu Y."/>
            <person name="Ma L."/>
            <person name="Liu S."/>
            <person name="Liang Y."/>
            <person name="Liu Q."/>
            <person name="He Z."/>
            <person name="Tian L."/>
            <person name="Duan Y."/>
            <person name="Cai W."/>
            <person name="Li H."/>
            <person name="Song F."/>
        </authorList>
    </citation>
    <scope>NUCLEOTIDE SEQUENCE</scope>
    <source>
        <strain evidence="12">Cailab_2023a</strain>
    </source>
</reference>
<sequence length="256" mass="28298">MKSMQVLNCILRSKCYRSFITSQYHLLKSKHYHSDAIYNSYLVPTVVEQTGRGERAYDIFSRLLKERIICVMGPIHDALSSVVVAQLLFLQSESSKKPVHMYINSPGGSVTAGLGIYDTMQYILPPISTWCVGQACSMASLLLAAGAPGMRHALPNARIMIHQPSGGVQGQVTDVQIQAEELIKIKKQINQLYVKHTGLPVEKIESSLERDKFMSPSEAKEFGLIDKILDHPPKHGEKLDEVKTDSPTTSSATVTA</sequence>
<evidence type="ECO:0000256" key="11">
    <source>
        <dbReference type="SAM" id="MobiDB-lite"/>
    </source>
</evidence>
<dbReference type="InterPro" id="IPR033135">
    <property type="entry name" value="ClpP_His_AS"/>
</dbReference>
<dbReference type="GO" id="GO:0004176">
    <property type="term" value="F:ATP-dependent peptidase activity"/>
    <property type="evidence" value="ECO:0007669"/>
    <property type="project" value="InterPro"/>
</dbReference>
<comment type="function">
    <text evidence="5">Clp cleaves peptides in various proteins in a process that requires ATP hydrolysis. Clp may be responsible for a fairly general and central housekeeping function rather than for the degradation of specific substrates.</text>
</comment>
<evidence type="ECO:0000256" key="6">
    <source>
        <dbReference type="ARBA" id="ARBA00065540"/>
    </source>
</evidence>
<evidence type="ECO:0000256" key="5">
    <source>
        <dbReference type="ARBA" id="ARBA00059384"/>
    </source>
</evidence>
<dbReference type="InterPro" id="IPR029045">
    <property type="entry name" value="ClpP/crotonase-like_dom_sf"/>
</dbReference>
<dbReference type="PROSITE" id="PS00382">
    <property type="entry name" value="CLP_PROTEASE_HIS"/>
    <property type="match status" value="1"/>
</dbReference>
<evidence type="ECO:0000256" key="7">
    <source>
        <dbReference type="PROSITE-ProRule" id="PRU10085"/>
    </source>
</evidence>
<name>A0AAW2IDT9_9NEOP</name>
<dbReference type="GO" id="GO:0051117">
    <property type="term" value="F:ATPase binding"/>
    <property type="evidence" value="ECO:0007669"/>
    <property type="project" value="TreeGrafter"/>
</dbReference>
<dbReference type="GO" id="GO:0006515">
    <property type="term" value="P:protein quality control for misfolded or incompletely synthesized proteins"/>
    <property type="evidence" value="ECO:0007669"/>
    <property type="project" value="TreeGrafter"/>
</dbReference>
<dbReference type="Pfam" id="PF00574">
    <property type="entry name" value="CLP_protease"/>
    <property type="match status" value="1"/>
</dbReference>
<dbReference type="HAMAP" id="MF_00444">
    <property type="entry name" value="ClpP"/>
    <property type="match status" value="1"/>
</dbReference>
<gene>
    <name evidence="12" type="ORF">PYX00_001175</name>
</gene>
<proteinExistence type="inferred from homology"/>
<evidence type="ECO:0000256" key="3">
    <source>
        <dbReference type="ARBA" id="ARBA00022801"/>
    </source>
</evidence>
<dbReference type="EC" id="3.4.21.92" evidence="9"/>
<evidence type="ECO:0000256" key="2">
    <source>
        <dbReference type="ARBA" id="ARBA00022670"/>
    </source>
</evidence>
<evidence type="ECO:0000256" key="1">
    <source>
        <dbReference type="ARBA" id="ARBA00007039"/>
    </source>
</evidence>
<dbReference type="InterPro" id="IPR018215">
    <property type="entry name" value="ClpP_Ser_AS"/>
</dbReference>
<dbReference type="EMBL" id="JARGDH010000001">
    <property type="protein sequence ID" value="KAL0279670.1"/>
    <property type="molecule type" value="Genomic_DNA"/>
</dbReference>
<dbReference type="InterPro" id="IPR001907">
    <property type="entry name" value="ClpP"/>
</dbReference>